<accession>A0A6J7F8A8</accession>
<evidence type="ECO:0000313" key="1">
    <source>
        <dbReference type="EMBL" id="CAB4889625.1"/>
    </source>
</evidence>
<proteinExistence type="predicted"/>
<dbReference type="InterPro" id="IPR011008">
    <property type="entry name" value="Dimeric_a/b-barrel"/>
</dbReference>
<name>A0A6J7F8A8_9ZZZZ</name>
<dbReference type="SUPFAM" id="SSF54909">
    <property type="entry name" value="Dimeric alpha+beta barrel"/>
    <property type="match status" value="1"/>
</dbReference>
<gene>
    <name evidence="1" type="ORF">UFOPK3482_01162</name>
</gene>
<organism evidence="1">
    <name type="scientific">freshwater metagenome</name>
    <dbReference type="NCBI Taxonomy" id="449393"/>
    <lineage>
        <taxon>unclassified sequences</taxon>
        <taxon>metagenomes</taxon>
        <taxon>ecological metagenomes</taxon>
    </lineage>
</organism>
<dbReference type="EMBL" id="CAFBLZ010000132">
    <property type="protein sequence ID" value="CAB4889625.1"/>
    <property type="molecule type" value="Genomic_DNA"/>
</dbReference>
<reference evidence="1" key="1">
    <citation type="submission" date="2020-05" db="EMBL/GenBank/DDBJ databases">
        <authorList>
            <person name="Chiriac C."/>
            <person name="Salcher M."/>
            <person name="Ghai R."/>
            <person name="Kavagutti S V."/>
        </authorList>
    </citation>
    <scope>NUCLEOTIDE SEQUENCE</scope>
</reference>
<protein>
    <submittedName>
        <fullName evidence="1">Unannotated protein</fullName>
    </submittedName>
</protein>
<dbReference type="Gene3D" id="3.30.70.1060">
    <property type="entry name" value="Dimeric alpha+beta barrel"/>
    <property type="match status" value="1"/>
</dbReference>
<dbReference type="AlphaFoldDB" id="A0A6J7F8A8"/>
<sequence>MRFIIFVIDGPGNPANSDEMKHIDAFNEKLEINGHWITAAGIRPGASATLIDNRNNKGDVQSGSLFHAPEYYSGFWLIEAASDEIAHELAMEGSLACNRKVELRPYIR</sequence>